<dbReference type="Pfam" id="PF00378">
    <property type="entry name" value="ECH_1"/>
    <property type="match status" value="1"/>
</dbReference>
<dbReference type="EMBL" id="QDHA01000002">
    <property type="protein sequence ID" value="RCJ10328.1"/>
    <property type="molecule type" value="Genomic_DNA"/>
</dbReference>
<name>A0A367PR66_CUPNE</name>
<evidence type="ECO:0000313" key="1">
    <source>
        <dbReference type="EMBL" id="RCJ10328.1"/>
    </source>
</evidence>
<dbReference type="InterPro" id="IPR029045">
    <property type="entry name" value="ClpP/crotonase-like_dom_sf"/>
</dbReference>
<accession>A0A367PR66</accession>
<dbReference type="Gene3D" id="3.90.226.10">
    <property type="entry name" value="2-enoyl-CoA Hydratase, Chain A, domain 1"/>
    <property type="match status" value="1"/>
</dbReference>
<evidence type="ECO:0000313" key="2">
    <source>
        <dbReference type="Proteomes" id="UP000253501"/>
    </source>
</evidence>
<dbReference type="CDD" id="cd06558">
    <property type="entry name" value="crotonase-like"/>
    <property type="match status" value="1"/>
</dbReference>
<comment type="caution">
    <text evidence="1">The sequence shown here is derived from an EMBL/GenBank/DDBJ whole genome shotgun (WGS) entry which is preliminary data.</text>
</comment>
<dbReference type="InterPro" id="IPR001753">
    <property type="entry name" value="Enoyl-CoA_hydra/iso"/>
</dbReference>
<organism evidence="1 2">
    <name type="scientific">Cupriavidus necator</name>
    <name type="common">Alcaligenes eutrophus</name>
    <name type="synonym">Ralstonia eutropha</name>
    <dbReference type="NCBI Taxonomy" id="106590"/>
    <lineage>
        <taxon>Bacteria</taxon>
        <taxon>Pseudomonadati</taxon>
        <taxon>Pseudomonadota</taxon>
        <taxon>Betaproteobacteria</taxon>
        <taxon>Burkholderiales</taxon>
        <taxon>Burkholderiaceae</taxon>
        <taxon>Cupriavidus</taxon>
    </lineage>
</organism>
<reference evidence="1 2" key="1">
    <citation type="submission" date="2018-04" db="EMBL/GenBank/DDBJ databases">
        <title>Cupriavidus necator CR12 genome sequencing and assembly.</title>
        <authorList>
            <person name="Ben Fekih I."/>
            <person name="Mazhar H.S."/>
            <person name="Bello S.K."/>
            <person name="Rensing C."/>
        </authorList>
    </citation>
    <scope>NUCLEOTIDE SEQUENCE [LARGE SCALE GENOMIC DNA]</scope>
    <source>
        <strain evidence="1 2">CR12</strain>
    </source>
</reference>
<dbReference type="GO" id="GO:0016853">
    <property type="term" value="F:isomerase activity"/>
    <property type="evidence" value="ECO:0007669"/>
    <property type="project" value="UniProtKB-KW"/>
</dbReference>
<keyword evidence="1" id="KW-0413">Isomerase</keyword>
<sequence>MELLLQRIARATFLTVAVARGRAMGAGADIFAACRLRLVDGDASFAFPGASGFGLVLGTRRLAALVGTSTALDWVQKAHVVSAQEAQRAGLISDAITSEEGLAEVINRSLHLPAHMTAALRAAIEPESQMNDAKDLESLVRSAAHPGLRDRILAYQPGNLPHASPRLMVQRTIAARKVVSK</sequence>
<dbReference type="AlphaFoldDB" id="A0A367PR66"/>
<dbReference type="PANTHER" id="PTHR11941:SF54">
    <property type="entry name" value="ENOYL-COA HYDRATASE, MITOCHONDRIAL"/>
    <property type="match status" value="1"/>
</dbReference>
<dbReference type="SUPFAM" id="SSF52096">
    <property type="entry name" value="ClpP/crotonase"/>
    <property type="match status" value="1"/>
</dbReference>
<protein>
    <submittedName>
        <fullName evidence="1">Enoyl-CoA hydratase/isomerase family protein</fullName>
    </submittedName>
</protein>
<dbReference type="Proteomes" id="UP000253501">
    <property type="component" value="Unassembled WGS sequence"/>
</dbReference>
<dbReference type="PANTHER" id="PTHR11941">
    <property type="entry name" value="ENOYL-COA HYDRATASE-RELATED"/>
    <property type="match status" value="1"/>
</dbReference>
<proteinExistence type="predicted"/>
<dbReference type="GO" id="GO:0006635">
    <property type="term" value="P:fatty acid beta-oxidation"/>
    <property type="evidence" value="ECO:0007669"/>
    <property type="project" value="TreeGrafter"/>
</dbReference>
<gene>
    <name evidence="1" type="ORF">DDK22_00590</name>
</gene>